<proteinExistence type="inferred from homology"/>
<evidence type="ECO:0000259" key="7">
    <source>
        <dbReference type="PROSITE" id="PS50850"/>
    </source>
</evidence>
<evidence type="ECO:0000313" key="10">
    <source>
        <dbReference type="EMBL" id="CAF1388252.1"/>
    </source>
</evidence>
<dbReference type="PANTHER" id="PTHR48022">
    <property type="entry name" value="PLASTIDIC GLUCOSE TRANSPORTER 4"/>
    <property type="match status" value="1"/>
</dbReference>
<dbReference type="EMBL" id="CAJNOO010001544">
    <property type="protein sequence ID" value="CAF1168403.1"/>
    <property type="molecule type" value="Genomic_DNA"/>
</dbReference>
<dbReference type="EMBL" id="CAJNOH010000564">
    <property type="protein sequence ID" value="CAF1075843.1"/>
    <property type="molecule type" value="Genomic_DNA"/>
</dbReference>
<dbReference type="InterPro" id="IPR020846">
    <property type="entry name" value="MFS_dom"/>
</dbReference>
<dbReference type="EMBL" id="CAJNOL010001632">
    <property type="protein sequence ID" value="CAF1394663.1"/>
    <property type="molecule type" value="Genomic_DNA"/>
</dbReference>
<keyword evidence="14" id="KW-1185">Reference proteome</keyword>
<dbReference type="Pfam" id="PF00083">
    <property type="entry name" value="Sugar_tr"/>
    <property type="match status" value="1"/>
</dbReference>
<sequence length="85" mass="9690">MRSKGTSLTTAANWATNCIVSFLVPAFLESLTYNTYRIFGSFCGIMSILIYLFYPETKGKSLEDMDLVFGRSVFVFIPDEKKRKI</sequence>
<comment type="subcellular location">
    <subcellularLocation>
        <location evidence="1">Membrane</location>
        <topology evidence="1">Multi-pass membrane protein</topology>
    </subcellularLocation>
</comment>
<comment type="similarity">
    <text evidence="2">Belongs to the major facilitator superfamily. Sugar transporter (TC 2.A.1.1) family.</text>
</comment>
<dbReference type="Proteomes" id="UP000663823">
    <property type="component" value="Unassembled WGS sequence"/>
</dbReference>
<keyword evidence="4 6" id="KW-1133">Transmembrane helix</keyword>
<evidence type="ECO:0000256" key="6">
    <source>
        <dbReference type="SAM" id="Phobius"/>
    </source>
</evidence>
<organism evidence="10 14">
    <name type="scientific">Rotaria sordida</name>
    <dbReference type="NCBI Taxonomy" id="392033"/>
    <lineage>
        <taxon>Eukaryota</taxon>
        <taxon>Metazoa</taxon>
        <taxon>Spiralia</taxon>
        <taxon>Gnathifera</taxon>
        <taxon>Rotifera</taxon>
        <taxon>Eurotatoria</taxon>
        <taxon>Bdelloidea</taxon>
        <taxon>Philodinida</taxon>
        <taxon>Philodinidae</taxon>
        <taxon>Rotaria</taxon>
    </lineage>
</organism>
<protein>
    <recommendedName>
        <fullName evidence="7">Major facilitator superfamily (MFS) profile domain-containing protein</fullName>
    </recommendedName>
</protein>
<evidence type="ECO:0000256" key="3">
    <source>
        <dbReference type="ARBA" id="ARBA00022692"/>
    </source>
</evidence>
<evidence type="ECO:0000313" key="14">
    <source>
        <dbReference type="Proteomes" id="UP000663870"/>
    </source>
</evidence>
<dbReference type="InterPro" id="IPR036259">
    <property type="entry name" value="MFS_trans_sf"/>
</dbReference>
<dbReference type="Gene3D" id="1.20.1250.20">
    <property type="entry name" value="MFS general substrate transporter like domains"/>
    <property type="match status" value="1"/>
</dbReference>
<dbReference type="GO" id="GO:0005351">
    <property type="term" value="F:carbohydrate:proton symporter activity"/>
    <property type="evidence" value="ECO:0007669"/>
    <property type="project" value="TreeGrafter"/>
</dbReference>
<evidence type="ECO:0000313" key="13">
    <source>
        <dbReference type="EMBL" id="CAF3702587.1"/>
    </source>
</evidence>
<evidence type="ECO:0000313" key="8">
    <source>
        <dbReference type="EMBL" id="CAF1075843.1"/>
    </source>
</evidence>
<dbReference type="EMBL" id="CAJOBE010000962">
    <property type="protein sequence ID" value="CAF3702587.1"/>
    <property type="molecule type" value="Genomic_DNA"/>
</dbReference>
<evidence type="ECO:0000313" key="11">
    <source>
        <dbReference type="EMBL" id="CAF1394663.1"/>
    </source>
</evidence>
<dbReference type="Proteomes" id="UP000663854">
    <property type="component" value="Unassembled WGS sequence"/>
</dbReference>
<name>A0A815KD74_9BILA</name>
<dbReference type="AlphaFoldDB" id="A0A815KD74"/>
<dbReference type="Proteomes" id="UP000663882">
    <property type="component" value="Unassembled WGS sequence"/>
</dbReference>
<feature type="transmembrane region" description="Helical" evidence="6">
    <location>
        <begin position="34"/>
        <end position="54"/>
    </location>
</feature>
<dbReference type="OrthoDB" id="6339427at2759"/>
<accession>A0A815KD74</accession>
<dbReference type="PROSITE" id="PS50850">
    <property type="entry name" value="MFS"/>
    <property type="match status" value="1"/>
</dbReference>
<evidence type="ECO:0000256" key="5">
    <source>
        <dbReference type="ARBA" id="ARBA00023136"/>
    </source>
</evidence>
<evidence type="ECO:0000313" key="12">
    <source>
        <dbReference type="EMBL" id="CAF3661436.1"/>
    </source>
</evidence>
<dbReference type="InterPro" id="IPR050360">
    <property type="entry name" value="MFS_Sugar_Transporters"/>
</dbReference>
<comment type="caution">
    <text evidence="10">The sequence shown here is derived from an EMBL/GenBank/DDBJ whole genome shotgun (WGS) entry which is preliminary data.</text>
</comment>
<dbReference type="PANTHER" id="PTHR48022:SF2">
    <property type="entry name" value="PLASTIDIC GLUCOSE TRANSPORTER 4"/>
    <property type="match status" value="1"/>
</dbReference>
<dbReference type="InterPro" id="IPR005828">
    <property type="entry name" value="MFS_sugar_transport-like"/>
</dbReference>
<evidence type="ECO:0000256" key="2">
    <source>
        <dbReference type="ARBA" id="ARBA00010992"/>
    </source>
</evidence>
<keyword evidence="3 6" id="KW-0812">Transmembrane</keyword>
<evidence type="ECO:0000256" key="1">
    <source>
        <dbReference type="ARBA" id="ARBA00004141"/>
    </source>
</evidence>
<dbReference type="EMBL" id="CAJOAX010000872">
    <property type="protein sequence ID" value="CAF3661436.1"/>
    <property type="molecule type" value="Genomic_DNA"/>
</dbReference>
<keyword evidence="5 6" id="KW-0472">Membrane</keyword>
<dbReference type="GO" id="GO:0016020">
    <property type="term" value="C:membrane"/>
    <property type="evidence" value="ECO:0007669"/>
    <property type="project" value="UniProtKB-SubCell"/>
</dbReference>
<evidence type="ECO:0000313" key="9">
    <source>
        <dbReference type="EMBL" id="CAF1168403.1"/>
    </source>
</evidence>
<feature type="domain" description="Major facilitator superfamily (MFS) profile" evidence="7">
    <location>
        <begin position="1"/>
        <end position="58"/>
    </location>
</feature>
<feature type="transmembrane region" description="Helical" evidence="6">
    <location>
        <begin position="12"/>
        <end position="28"/>
    </location>
</feature>
<dbReference type="Proteomes" id="UP000663874">
    <property type="component" value="Unassembled WGS sequence"/>
</dbReference>
<gene>
    <name evidence="13" type="ORF">FNK824_LOCUS9262</name>
    <name evidence="10" type="ORF">JXQ802_LOCUS34058</name>
    <name evidence="11" type="ORF">JXQ802_LOCUS34401</name>
    <name evidence="12" type="ORF">OTI717_LOCUS9958</name>
    <name evidence="8" type="ORF">PYM288_LOCUS18407</name>
    <name evidence="9" type="ORF">RFH988_LOCUS22833</name>
</gene>
<evidence type="ECO:0000256" key="4">
    <source>
        <dbReference type="ARBA" id="ARBA00022989"/>
    </source>
</evidence>
<dbReference type="Proteomes" id="UP000663870">
    <property type="component" value="Unassembled WGS sequence"/>
</dbReference>
<dbReference type="EMBL" id="CAJNOL010001596">
    <property type="protein sequence ID" value="CAF1388252.1"/>
    <property type="molecule type" value="Genomic_DNA"/>
</dbReference>
<reference evidence="10" key="1">
    <citation type="submission" date="2021-02" db="EMBL/GenBank/DDBJ databases">
        <authorList>
            <person name="Nowell W R."/>
        </authorList>
    </citation>
    <scope>NUCLEOTIDE SEQUENCE</scope>
</reference>
<dbReference type="SUPFAM" id="SSF103473">
    <property type="entry name" value="MFS general substrate transporter"/>
    <property type="match status" value="1"/>
</dbReference>